<protein>
    <recommendedName>
        <fullName evidence="3">Lipoprotein</fullName>
    </recommendedName>
</protein>
<reference evidence="2" key="1">
    <citation type="submission" date="2019-08" db="EMBL/GenBank/DDBJ databases">
        <authorList>
            <person name="Kucharzyk K."/>
            <person name="Murdoch R.W."/>
            <person name="Higgins S."/>
            <person name="Loffler F."/>
        </authorList>
    </citation>
    <scope>NUCLEOTIDE SEQUENCE</scope>
</reference>
<name>A0A644SQS1_9ZZZZ</name>
<comment type="caution">
    <text evidence="2">The sequence shown here is derived from an EMBL/GenBank/DDBJ whole genome shotgun (WGS) entry which is preliminary data.</text>
</comment>
<evidence type="ECO:0000256" key="1">
    <source>
        <dbReference type="SAM" id="MobiDB-lite"/>
    </source>
</evidence>
<gene>
    <name evidence="2" type="ORF">SDC9_01474</name>
</gene>
<organism evidence="2">
    <name type="scientific">bioreactor metagenome</name>
    <dbReference type="NCBI Taxonomy" id="1076179"/>
    <lineage>
        <taxon>unclassified sequences</taxon>
        <taxon>metagenomes</taxon>
        <taxon>ecological metagenomes</taxon>
    </lineage>
</organism>
<dbReference type="AlphaFoldDB" id="A0A644SQS1"/>
<accession>A0A644SQS1</accession>
<sequence length="91" mass="9902">MVNSIFLTFGKIYKRNNLDMKKLVFAVAAASFLVSCGLPEGGNKGVLKKTEDVVRYDDENAEAPTYKEKTDSATVEQPAAAEVKVDSTAKK</sequence>
<evidence type="ECO:0008006" key="3">
    <source>
        <dbReference type="Google" id="ProtNLM"/>
    </source>
</evidence>
<feature type="region of interest" description="Disordered" evidence="1">
    <location>
        <begin position="59"/>
        <end position="91"/>
    </location>
</feature>
<dbReference type="EMBL" id="VSSQ01000002">
    <property type="protein sequence ID" value="MPL55992.1"/>
    <property type="molecule type" value="Genomic_DNA"/>
</dbReference>
<proteinExistence type="predicted"/>
<evidence type="ECO:0000313" key="2">
    <source>
        <dbReference type="EMBL" id="MPL55992.1"/>
    </source>
</evidence>